<evidence type="ECO:0000256" key="1">
    <source>
        <dbReference type="ARBA" id="ARBA00022490"/>
    </source>
</evidence>
<accession>A0A3E0INP2</accession>
<reference evidence="4 5" key="1">
    <citation type="journal article" date="2018" name="Vet. Microbiol.">
        <title>Characterisation of Staphylococcus felis isolated from cats using whole genome sequencing.</title>
        <authorList>
            <person name="Worthing K."/>
            <person name="Pang S."/>
            <person name="Trott D.J."/>
            <person name="Abraham S."/>
            <person name="Coombs G.W."/>
            <person name="Jordan D."/>
            <person name="McIntyre L."/>
            <person name="Davies M.R."/>
            <person name="Norris J."/>
        </authorList>
    </citation>
    <scope>NUCLEOTIDE SEQUENCE [LARGE SCALE GENOMIC DNA]</scope>
    <source>
        <strain evidence="4 5">F9</strain>
    </source>
</reference>
<dbReference type="PANTHER" id="PTHR30592:SF1">
    <property type="entry name" value="SULFUR CARRIER PROTEIN FDHD"/>
    <property type="match status" value="1"/>
</dbReference>
<dbReference type="HAMAP" id="MF_00187">
    <property type="entry name" value="FdhD"/>
    <property type="match status" value="1"/>
</dbReference>
<dbReference type="Pfam" id="PF02634">
    <property type="entry name" value="FdhD-NarQ"/>
    <property type="match status" value="1"/>
</dbReference>
<dbReference type="GO" id="GO:0005737">
    <property type="term" value="C:cytoplasm"/>
    <property type="evidence" value="ECO:0007669"/>
    <property type="project" value="UniProtKB-SubCell"/>
</dbReference>
<organism evidence="4 5">
    <name type="scientific">Staphylococcus felis</name>
    <dbReference type="NCBI Taxonomy" id="46127"/>
    <lineage>
        <taxon>Bacteria</taxon>
        <taxon>Bacillati</taxon>
        <taxon>Bacillota</taxon>
        <taxon>Bacilli</taxon>
        <taxon>Bacillales</taxon>
        <taxon>Staphylococcaceae</taxon>
        <taxon>Staphylococcus</taxon>
    </lineage>
</organism>
<dbReference type="InterPro" id="IPR016193">
    <property type="entry name" value="Cytidine_deaminase-like"/>
</dbReference>
<keyword evidence="1 3" id="KW-0963">Cytoplasm</keyword>
<evidence type="ECO:0000256" key="3">
    <source>
        <dbReference type="HAMAP-Rule" id="MF_00187"/>
    </source>
</evidence>
<keyword evidence="2 3" id="KW-0501">Molybdenum cofactor biosynthesis</keyword>
<dbReference type="PANTHER" id="PTHR30592">
    <property type="entry name" value="FORMATE DEHYDROGENASE"/>
    <property type="match status" value="1"/>
</dbReference>
<protein>
    <recommendedName>
        <fullName evidence="3">Sulfur carrier protein FdhD</fullName>
    </recommendedName>
</protein>
<proteinExistence type="inferred from homology"/>
<dbReference type="GO" id="GO:0097163">
    <property type="term" value="F:sulfur carrier activity"/>
    <property type="evidence" value="ECO:0007669"/>
    <property type="project" value="UniProtKB-UniRule"/>
</dbReference>
<dbReference type="Gene3D" id="3.40.140.10">
    <property type="entry name" value="Cytidine Deaminase, domain 2"/>
    <property type="match status" value="1"/>
</dbReference>
<dbReference type="InterPro" id="IPR003786">
    <property type="entry name" value="FdhD"/>
</dbReference>
<comment type="caution">
    <text evidence="3">Lacks conserved residue(s) required for the propagation of feature annotation.</text>
</comment>
<dbReference type="Proteomes" id="UP000256562">
    <property type="component" value="Unassembled WGS sequence"/>
</dbReference>
<dbReference type="GO" id="GO:0016783">
    <property type="term" value="F:sulfurtransferase activity"/>
    <property type="evidence" value="ECO:0007669"/>
    <property type="project" value="InterPro"/>
</dbReference>
<dbReference type="Gene3D" id="3.10.20.10">
    <property type="match status" value="1"/>
</dbReference>
<comment type="caution">
    <text evidence="4">The sequence shown here is derived from an EMBL/GenBank/DDBJ whole genome shotgun (WGS) entry which is preliminary data.</text>
</comment>
<dbReference type="EMBL" id="QKXQ01000376">
    <property type="protein sequence ID" value="REH93961.1"/>
    <property type="molecule type" value="Genomic_DNA"/>
</dbReference>
<evidence type="ECO:0000313" key="5">
    <source>
        <dbReference type="Proteomes" id="UP000256562"/>
    </source>
</evidence>
<dbReference type="PIRSF" id="PIRSF015626">
    <property type="entry name" value="FdhD"/>
    <property type="match status" value="1"/>
</dbReference>
<feature type="active site" description="Cysteine persulfide intermediate" evidence="3">
    <location>
        <position position="107"/>
    </location>
</feature>
<dbReference type="NCBIfam" id="TIGR00129">
    <property type="entry name" value="fdhD_narQ"/>
    <property type="match status" value="1"/>
</dbReference>
<dbReference type="GO" id="GO:0006777">
    <property type="term" value="P:Mo-molybdopterin cofactor biosynthetic process"/>
    <property type="evidence" value="ECO:0007669"/>
    <property type="project" value="UniProtKB-UniRule"/>
</dbReference>
<dbReference type="AlphaFoldDB" id="A0A3E0INP2"/>
<keyword evidence="4" id="KW-0808">Transferase</keyword>
<evidence type="ECO:0000256" key="2">
    <source>
        <dbReference type="ARBA" id="ARBA00023150"/>
    </source>
</evidence>
<sequence length="266" mass="29895">MNRDIRYDQTIMRYENGQLFETTDNYVTEFPLTITVNGDEFATVICSPNHLDELVFGFLASEGVILKRDELKHCNIDDSRGFAHVTLTTQLNQRIQLSTKRLVASCCGKSREFYFQNDAAIAKTSMSTISVTPHQILKMMARLQNESRTFHVTGGLHNAAISDGGNFYIHRQDIGRHNALDKLFGYCIQHHIPVRDKILIFSGRISSEILIKAAKIGVGMIVSKSAPTTLAIQLAHDLNITAVGFVREEHFNIYSHPERIVNPSSS</sequence>
<evidence type="ECO:0000313" key="4">
    <source>
        <dbReference type="EMBL" id="REH93961.1"/>
    </source>
</evidence>
<comment type="subcellular location">
    <subcellularLocation>
        <location evidence="3">Cytoplasm</location>
    </subcellularLocation>
</comment>
<comment type="similarity">
    <text evidence="3">Belongs to the FdhD family.</text>
</comment>
<name>A0A3E0INP2_9STAP</name>
<dbReference type="RefSeq" id="WP_116094617.1">
    <property type="nucleotide sequence ID" value="NZ_CAJVAI010000021.1"/>
</dbReference>
<dbReference type="OrthoDB" id="9782042at2"/>
<dbReference type="SUPFAM" id="SSF53927">
    <property type="entry name" value="Cytidine deaminase-like"/>
    <property type="match status" value="1"/>
</dbReference>
<gene>
    <name evidence="3" type="primary">fdhD</name>
    <name evidence="4" type="ORF">DOS83_08265</name>
</gene>
<comment type="function">
    <text evidence="3">Required for formate dehydrogenase (FDH) activity. Acts as a sulfur carrier protein that transfers sulfur from IscS to the molybdenum cofactor prior to its insertion into FDH.</text>
</comment>